<sequence>MKKKLRKYIILPLLAVLWLCGCGKKEETDKAEAVPDTAAETESQTEETEEKEQERTQYPVSEADTETIYADREKNQELADFLIAYYQIPEEFCAETRYYYDMVDLNEDGTEEILAVVVGEYTECDGGDPAVILEQSEQGYQVLESFAYVRTPVYVSDTMTDGWHDLIFPAYGGEEGTGFRVFHYQDGIGYQNENMEFMEDMDENFCGKKMIADNFIDDMDKGNYLTLRETPLSGN</sequence>
<dbReference type="RefSeq" id="WP_021922120.1">
    <property type="nucleotide sequence ID" value="NZ_CVRS01000081.1"/>
</dbReference>
<feature type="region of interest" description="Disordered" evidence="1">
    <location>
        <begin position="30"/>
        <end position="61"/>
    </location>
</feature>
<dbReference type="OrthoDB" id="5637at2"/>
<gene>
    <name evidence="2" type="ORF">RIL183_26001</name>
</gene>
<organism evidence="2 3">
    <name type="scientific">Roseburia inulinivorans</name>
    <dbReference type="NCBI Taxonomy" id="360807"/>
    <lineage>
        <taxon>Bacteria</taxon>
        <taxon>Bacillati</taxon>
        <taxon>Bacillota</taxon>
        <taxon>Clostridia</taxon>
        <taxon>Lachnospirales</taxon>
        <taxon>Lachnospiraceae</taxon>
        <taxon>Roseburia</taxon>
    </lineage>
</organism>
<dbReference type="STRING" id="360807.ERS852392_00028"/>
<evidence type="ECO:0000313" key="2">
    <source>
        <dbReference type="EMBL" id="CRL40367.1"/>
    </source>
</evidence>
<name>A0A0M6WUG1_9FIRM</name>
<evidence type="ECO:0000256" key="1">
    <source>
        <dbReference type="SAM" id="MobiDB-lite"/>
    </source>
</evidence>
<accession>A0A0M6WUG1</accession>
<dbReference type="AlphaFoldDB" id="A0A0M6WUG1"/>
<proteinExistence type="predicted"/>
<keyword evidence="3" id="KW-1185">Reference proteome</keyword>
<dbReference type="PROSITE" id="PS51257">
    <property type="entry name" value="PROKAR_LIPOPROTEIN"/>
    <property type="match status" value="1"/>
</dbReference>
<dbReference type="Proteomes" id="UP000049828">
    <property type="component" value="Unassembled WGS sequence"/>
</dbReference>
<evidence type="ECO:0000313" key="3">
    <source>
        <dbReference type="Proteomes" id="UP000049828"/>
    </source>
</evidence>
<dbReference type="EMBL" id="CVRS01000081">
    <property type="protein sequence ID" value="CRL40367.1"/>
    <property type="molecule type" value="Genomic_DNA"/>
</dbReference>
<protein>
    <recommendedName>
        <fullName evidence="4">Lipoprotein</fullName>
    </recommendedName>
</protein>
<reference evidence="3" key="1">
    <citation type="submission" date="2015-05" db="EMBL/GenBank/DDBJ databases">
        <authorList>
            <consortium name="Pathogen Informatics"/>
        </authorList>
    </citation>
    <scope>NUCLEOTIDE SEQUENCE [LARGE SCALE GENOMIC DNA]</scope>
    <source>
        <strain evidence="3">L1-83</strain>
    </source>
</reference>
<evidence type="ECO:0008006" key="4">
    <source>
        <dbReference type="Google" id="ProtNLM"/>
    </source>
</evidence>